<dbReference type="Gene3D" id="3.30.950.10">
    <property type="entry name" value="Methyltransferase, Cobalt-precorrin-4 Transmethylase, Domain 2"/>
    <property type="match status" value="1"/>
</dbReference>
<dbReference type="PIRSF" id="PIRSF005917">
    <property type="entry name" value="MTase_YraL"/>
    <property type="match status" value="1"/>
</dbReference>
<keyword evidence="5 6" id="KW-0949">S-adenosyl-L-methionine</keyword>
<evidence type="ECO:0000256" key="2">
    <source>
        <dbReference type="ARBA" id="ARBA00022552"/>
    </source>
</evidence>
<dbReference type="InterPro" id="IPR000878">
    <property type="entry name" value="4pyrrol_Mease"/>
</dbReference>
<keyword evidence="4 6" id="KW-0808">Transferase</keyword>
<dbReference type="CDD" id="cd11648">
    <property type="entry name" value="RsmI"/>
    <property type="match status" value="1"/>
</dbReference>
<keyword evidence="9" id="KW-1185">Reference proteome</keyword>
<gene>
    <name evidence="6 8" type="primary">rsmI</name>
    <name evidence="8" type="ORF">N7Z68_22010</name>
</gene>
<dbReference type="Gene3D" id="3.40.1010.10">
    <property type="entry name" value="Cobalt-precorrin-4 Transmethylase, Domain 1"/>
    <property type="match status" value="1"/>
</dbReference>
<dbReference type="PANTHER" id="PTHR46111:SF1">
    <property type="entry name" value="RIBOSOMAL RNA SMALL SUBUNIT METHYLTRANSFERASE I"/>
    <property type="match status" value="1"/>
</dbReference>
<evidence type="ECO:0000256" key="3">
    <source>
        <dbReference type="ARBA" id="ARBA00022603"/>
    </source>
</evidence>
<keyword evidence="2 6" id="KW-0698">rRNA processing</keyword>
<evidence type="ECO:0000313" key="9">
    <source>
        <dbReference type="Proteomes" id="UP001148125"/>
    </source>
</evidence>
<dbReference type="InterPro" id="IPR018063">
    <property type="entry name" value="SAM_MeTrfase_RsmI_CS"/>
</dbReference>
<organism evidence="8 9">
    <name type="scientific">Alkalihalobacterium chitinilyticum</name>
    <dbReference type="NCBI Taxonomy" id="2980103"/>
    <lineage>
        <taxon>Bacteria</taxon>
        <taxon>Bacillati</taxon>
        <taxon>Bacillota</taxon>
        <taxon>Bacilli</taxon>
        <taxon>Bacillales</taxon>
        <taxon>Bacillaceae</taxon>
        <taxon>Alkalihalobacterium</taxon>
    </lineage>
</organism>
<evidence type="ECO:0000313" key="8">
    <source>
        <dbReference type="EMBL" id="MDE5416011.1"/>
    </source>
</evidence>
<keyword evidence="1 6" id="KW-0963">Cytoplasm</keyword>
<dbReference type="RefSeq" id="WP_275120609.1">
    <property type="nucleotide sequence ID" value="NZ_JAOTPO010000024.1"/>
</dbReference>
<evidence type="ECO:0000256" key="5">
    <source>
        <dbReference type="ARBA" id="ARBA00022691"/>
    </source>
</evidence>
<accession>A0ABT5VLB0</accession>
<dbReference type="InterPro" id="IPR014777">
    <property type="entry name" value="4pyrrole_Mease_sub1"/>
</dbReference>
<dbReference type="EMBL" id="JAOTPO010000024">
    <property type="protein sequence ID" value="MDE5416011.1"/>
    <property type="molecule type" value="Genomic_DNA"/>
</dbReference>
<reference evidence="8" key="1">
    <citation type="submission" date="2024-05" db="EMBL/GenBank/DDBJ databases">
        <title>Alkalihalobacillus sp. strain MEB203 novel alkaliphilic bacterium from Lonar Lake, India.</title>
        <authorList>
            <person name="Joshi A."/>
            <person name="Thite S."/>
            <person name="Mengade P."/>
        </authorList>
    </citation>
    <scope>NUCLEOTIDE SEQUENCE</scope>
    <source>
        <strain evidence="8">MEB 203</strain>
    </source>
</reference>
<dbReference type="InterPro" id="IPR035996">
    <property type="entry name" value="4pyrrol_Methylase_sf"/>
</dbReference>
<dbReference type="PROSITE" id="PS01296">
    <property type="entry name" value="RSMI"/>
    <property type="match status" value="1"/>
</dbReference>
<keyword evidence="3 6" id="KW-0489">Methyltransferase</keyword>
<comment type="subcellular location">
    <subcellularLocation>
        <location evidence="6">Cytoplasm</location>
    </subcellularLocation>
</comment>
<evidence type="ECO:0000256" key="1">
    <source>
        <dbReference type="ARBA" id="ARBA00022490"/>
    </source>
</evidence>
<comment type="function">
    <text evidence="6">Catalyzes the 2'-O-methylation of the ribose of cytidine 1402 (C1402) in 16S rRNA.</text>
</comment>
<proteinExistence type="inferred from homology"/>
<dbReference type="InterPro" id="IPR008189">
    <property type="entry name" value="rRNA_ssu_MeTfrase_I"/>
</dbReference>
<dbReference type="GO" id="GO:0008168">
    <property type="term" value="F:methyltransferase activity"/>
    <property type="evidence" value="ECO:0007669"/>
    <property type="project" value="UniProtKB-KW"/>
</dbReference>
<sequence length="290" mass="33498">MWQQKSFEEKEEDIGSLYLIPTPIGNLEDMTFRAVKILKEVDVIAAEDTRQTKKLCLHFDIDTKLVSYHDHNKRGSGEKLLQTLREGRNVALVSDAGTPAISDPGYELVVDCLAEEISVIPLPGANAAITALIASGLNTQHFYYYGFLNRQKKERKKELEQLKNIQVPLIFYESPHRLEEMLKHVLEQLGDRKIAICRELTKRYEEFIRGTISEVIEWSQSSQVRGEFCVVVDGASEVLLTEDVWWENFSINEHVEHYIEEKQMSSKEAIKEVAKERQLPKRDVYAEYHK</sequence>
<dbReference type="Pfam" id="PF00590">
    <property type="entry name" value="TP_methylase"/>
    <property type="match status" value="1"/>
</dbReference>
<dbReference type="EC" id="2.1.1.198" evidence="6"/>
<dbReference type="GO" id="GO:0032259">
    <property type="term" value="P:methylation"/>
    <property type="evidence" value="ECO:0007669"/>
    <property type="project" value="UniProtKB-KW"/>
</dbReference>
<dbReference type="PANTHER" id="PTHR46111">
    <property type="entry name" value="RIBOSOMAL RNA SMALL SUBUNIT METHYLTRANSFERASE I"/>
    <property type="match status" value="1"/>
</dbReference>
<evidence type="ECO:0000256" key="6">
    <source>
        <dbReference type="HAMAP-Rule" id="MF_01877"/>
    </source>
</evidence>
<dbReference type="InterPro" id="IPR014776">
    <property type="entry name" value="4pyrrole_Mease_sub2"/>
</dbReference>
<protein>
    <recommendedName>
        <fullName evidence="6">Ribosomal RNA small subunit methyltransferase I</fullName>
        <ecNumber evidence="6">2.1.1.198</ecNumber>
    </recommendedName>
    <alternativeName>
        <fullName evidence="6">16S rRNA 2'-O-ribose C1402 methyltransferase</fullName>
    </alternativeName>
    <alternativeName>
        <fullName evidence="6">rRNA (cytidine-2'-O-)-methyltransferase RsmI</fullName>
    </alternativeName>
</protein>
<dbReference type="NCBIfam" id="TIGR00096">
    <property type="entry name" value="16S rRNA (cytidine(1402)-2'-O)-methyltransferase"/>
    <property type="match status" value="1"/>
</dbReference>
<dbReference type="HAMAP" id="MF_01877">
    <property type="entry name" value="16SrRNA_methyltr_I"/>
    <property type="match status" value="1"/>
</dbReference>
<name>A0ABT5VLB0_9BACI</name>
<comment type="similarity">
    <text evidence="6">Belongs to the methyltransferase superfamily. RsmI family.</text>
</comment>
<evidence type="ECO:0000256" key="4">
    <source>
        <dbReference type="ARBA" id="ARBA00022679"/>
    </source>
</evidence>
<dbReference type="Proteomes" id="UP001148125">
    <property type="component" value="Unassembled WGS sequence"/>
</dbReference>
<feature type="domain" description="Tetrapyrrole methylase" evidence="7">
    <location>
        <begin position="17"/>
        <end position="215"/>
    </location>
</feature>
<evidence type="ECO:0000259" key="7">
    <source>
        <dbReference type="Pfam" id="PF00590"/>
    </source>
</evidence>
<comment type="catalytic activity">
    <reaction evidence="6">
        <text>cytidine(1402) in 16S rRNA + S-adenosyl-L-methionine = 2'-O-methylcytidine(1402) in 16S rRNA + S-adenosyl-L-homocysteine + H(+)</text>
        <dbReference type="Rhea" id="RHEA:42924"/>
        <dbReference type="Rhea" id="RHEA-COMP:10285"/>
        <dbReference type="Rhea" id="RHEA-COMP:10286"/>
        <dbReference type="ChEBI" id="CHEBI:15378"/>
        <dbReference type="ChEBI" id="CHEBI:57856"/>
        <dbReference type="ChEBI" id="CHEBI:59789"/>
        <dbReference type="ChEBI" id="CHEBI:74495"/>
        <dbReference type="ChEBI" id="CHEBI:82748"/>
        <dbReference type="EC" id="2.1.1.198"/>
    </reaction>
</comment>
<comment type="caution">
    <text evidence="8">The sequence shown here is derived from an EMBL/GenBank/DDBJ whole genome shotgun (WGS) entry which is preliminary data.</text>
</comment>
<dbReference type="SUPFAM" id="SSF53790">
    <property type="entry name" value="Tetrapyrrole methylase"/>
    <property type="match status" value="1"/>
</dbReference>